<dbReference type="NCBIfam" id="TIGR00423">
    <property type="entry name" value="CofH family radical SAM protein"/>
    <property type="match status" value="1"/>
</dbReference>
<dbReference type="GO" id="GO:0016765">
    <property type="term" value="F:transferase activity, transferring alkyl or aryl (other than methyl) groups"/>
    <property type="evidence" value="ECO:0007669"/>
    <property type="project" value="InterPro"/>
</dbReference>
<dbReference type="NCBIfam" id="TIGR03699">
    <property type="entry name" value="menaquin_MqnC"/>
    <property type="match status" value="1"/>
</dbReference>
<organism evidence="10 11">
    <name type="scientific">Syntrophaceticus schinkii</name>
    <dbReference type="NCBI Taxonomy" id="499207"/>
    <lineage>
        <taxon>Bacteria</taxon>
        <taxon>Bacillati</taxon>
        <taxon>Bacillota</taxon>
        <taxon>Clostridia</taxon>
        <taxon>Thermoanaerobacterales</taxon>
        <taxon>Thermoanaerobacterales Family III. Incertae Sedis</taxon>
        <taxon>Syntrophaceticus</taxon>
    </lineage>
</organism>
<dbReference type="Proteomes" id="UP000046155">
    <property type="component" value="Unassembled WGS sequence"/>
</dbReference>
<gene>
    <name evidence="10" type="primary">ThiH</name>
    <name evidence="6" type="synonym">mqnC</name>
    <name evidence="10" type="ORF">SSCH_310013</name>
</gene>
<dbReference type="Gene3D" id="3.20.20.70">
    <property type="entry name" value="Aldolase class I"/>
    <property type="match status" value="1"/>
</dbReference>
<evidence type="ECO:0000256" key="5">
    <source>
        <dbReference type="ARBA" id="ARBA00023014"/>
    </source>
</evidence>
<protein>
    <recommendedName>
        <fullName evidence="6">Cyclic dehypoxanthine futalosine synthase</fullName>
        <shortName evidence="6">Cyclic DHFL synthase</shortName>
        <ecNumber evidence="6">1.21.98.1</ecNumber>
    </recommendedName>
    <alternativeName>
        <fullName evidence="6">Dehypoxanthine futalosine cyclase</fullName>
        <shortName evidence="6">DHFL cyclase</shortName>
    </alternativeName>
    <alternativeName>
        <fullName evidence="6">Menaquinone biosynthetic enzyme MqnC</fullName>
    </alternativeName>
</protein>
<feature type="binding site" evidence="8">
    <location>
        <position position="179"/>
    </location>
    <ligand>
        <name>S-adenosyl-L-methionine</name>
        <dbReference type="ChEBI" id="CHEBI:59789"/>
    </ligand>
</feature>
<name>A0A0B7MMM9_9FIRM</name>
<keyword evidence="2 6" id="KW-0949">S-adenosyl-L-methionine</keyword>
<feature type="binding site" evidence="8">
    <location>
        <position position="312"/>
    </location>
    <ligand>
        <name>(3R)-3-methyl-D-ornithine</name>
        <dbReference type="ChEBI" id="CHEBI:64642"/>
    </ligand>
</feature>
<dbReference type="InterPro" id="IPR022431">
    <property type="entry name" value="Cyclic_DHFL_synthase_mqnC"/>
</dbReference>
<evidence type="ECO:0000256" key="1">
    <source>
        <dbReference type="ARBA" id="ARBA00022485"/>
    </source>
</evidence>
<feature type="binding site" evidence="6 7">
    <location>
        <position position="75"/>
    </location>
    <ligand>
        <name>[4Fe-4S] cluster</name>
        <dbReference type="ChEBI" id="CHEBI:49883"/>
        <note>4Fe-4S-S-AdoMet</note>
    </ligand>
</feature>
<dbReference type="GO" id="GO:0009234">
    <property type="term" value="P:menaquinone biosynthetic process"/>
    <property type="evidence" value="ECO:0007669"/>
    <property type="project" value="UniProtKB-UniRule"/>
</dbReference>
<proteinExistence type="inferred from homology"/>
<evidence type="ECO:0000256" key="8">
    <source>
        <dbReference type="PIRSR" id="PIRSR004762-2"/>
    </source>
</evidence>
<dbReference type="PROSITE" id="PS51918">
    <property type="entry name" value="RADICAL_SAM"/>
    <property type="match status" value="1"/>
</dbReference>
<sequence length="358" mass="40094">MSNRLNMDEISDKVFGGKRISPEEGSYLLEKADLLSLGLLADQVRKQKHPDGIVTFVIDRNINYTNICCCGCGFCAFYRPARHPEGYLLTKDEVFQKIEELLAMGGTQVLMQGGLHPGLDLEYFEDLFKEIKKHYPVTLHCLSPVEIDYLAGKSGLPLEQVIKRLQEAGLDSLPGGGAEILVERVRREISPKKISAQRWLEVTEAVHRMGMKSTATMVFGHRETLHDRITHLEEVRSLQDETGGFTAFIPWTYQPGNTMLGGRAISSWEYLRMMAVSRIFLDNIPNLQVSWVTQGVKIAQIALAFGANDFGSTMLEENVVRAAGTSHSSSEEELVALIKDAGFSAAQRDNLYRILKHY</sequence>
<comment type="pathway">
    <text evidence="6">Quinol/quinone metabolism; menaquinone biosynthesis.</text>
</comment>
<comment type="catalytic activity">
    <reaction evidence="6">
        <text>dehypoxanthine futalosine + S-adenosyl-L-methionine = cyclic dehypoxanthinylfutalosinate + 5'-deoxyadenosine + L-methionine + H(+)</text>
        <dbReference type="Rhea" id="RHEA:33083"/>
        <dbReference type="ChEBI" id="CHEBI:15378"/>
        <dbReference type="ChEBI" id="CHEBI:17319"/>
        <dbReference type="ChEBI" id="CHEBI:57844"/>
        <dbReference type="ChEBI" id="CHEBI:58864"/>
        <dbReference type="ChEBI" id="CHEBI:59789"/>
        <dbReference type="ChEBI" id="CHEBI:64270"/>
        <dbReference type="EC" id="1.21.98.1"/>
    </reaction>
</comment>
<feature type="binding site" evidence="8">
    <location>
        <position position="74"/>
    </location>
    <ligand>
        <name>S-adenosyl-L-methionine</name>
        <dbReference type="ChEBI" id="CHEBI:59789"/>
    </ligand>
</feature>
<feature type="domain" description="Radical SAM core" evidence="9">
    <location>
        <begin position="54"/>
        <end position="285"/>
    </location>
</feature>
<dbReference type="GO" id="GO:0046992">
    <property type="term" value="F:oxidoreductase activity, acting on X-H and Y-H to form an X-Y bond"/>
    <property type="evidence" value="ECO:0007669"/>
    <property type="project" value="UniProtKB-UniRule"/>
</dbReference>
<evidence type="ECO:0000313" key="10">
    <source>
        <dbReference type="EMBL" id="CEO88967.1"/>
    </source>
</evidence>
<keyword evidence="1 6" id="KW-0004">4Fe-4S</keyword>
<evidence type="ECO:0000256" key="7">
    <source>
        <dbReference type="PIRSR" id="PIRSR004762-1"/>
    </source>
</evidence>
<dbReference type="SFLD" id="SFLDG01064">
    <property type="entry name" value="F420__menaquinone_cofactor_bio"/>
    <property type="match status" value="1"/>
</dbReference>
<dbReference type="Pfam" id="PF04055">
    <property type="entry name" value="Radical_SAM"/>
    <property type="match status" value="1"/>
</dbReference>
<dbReference type="PANTHER" id="PTHR43076">
    <property type="entry name" value="FO SYNTHASE (COFH)"/>
    <property type="match status" value="1"/>
</dbReference>
<comment type="cofactor">
    <cofactor evidence="6 7">
        <name>[4Fe-4S] cluster</name>
        <dbReference type="ChEBI" id="CHEBI:49883"/>
    </cofactor>
    <text evidence="6 7">Binds 1 [4Fe-4S] cluster. The cluster is coordinated with 3 cysteines and an exchangeable S-adenosyl-L-methionine.</text>
</comment>
<dbReference type="PIRSF" id="PIRSF004762">
    <property type="entry name" value="CHP00423"/>
    <property type="match status" value="1"/>
</dbReference>
<keyword evidence="6" id="KW-0474">Menaquinone biosynthesis</keyword>
<feature type="binding site" evidence="8">
    <location>
        <position position="290"/>
    </location>
    <ligand>
        <name>(3R)-3-methyl-D-ornithine</name>
        <dbReference type="ChEBI" id="CHEBI:64642"/>
    </ligand>
</feature>
<dbReference type="SFLD" id="SFLDG01389">
    <property type="entry name" value="menaquinone_synthsis_involved"/>
    <property type="match status" value="1"/>
</dbReference>
<keyword evidence="6" id="KW-0560">Oxidoreductase</keyword>
<dbReference type="InterPro" id="IPR007197">
    <property type="entry name" value="rSAM"/>
</dbReference>
<dbReference type="SUPFAM" id="SSF102114">
    <property type="entry name" value="Radical SAM enzymes"/>
    <property type="match status" value="1"/>
</dbReference>
<dbReference type="PANTHER" id="PTHR43076:SF1">
    <property type="entry name" value="LIPOYL SYNTHASE 2"/>
    <property type="match status" value="1"/>
</dbReference>
<dbReference type="GO" id="GO:0005506">
    <property type="term" value="F:iron ion binding"/>
    <property type="evidence" value="ECO:0007669"/>
    <property type="project" value="UniProtKB-UniRule"/>
</dbReference>
<feature type="binding site" evidence="6 7">
    <location>
        <position position="68"/>
    </location>
    <ligand>
        <name>[4Fe-4S] cluster</name>
        <dbReference type="ChEBI" id="CHEBI:49883"/>
        <note>4Fe-4S-S-AdoMet</note>
    </ligand>
</feature>
<evidence type="ECO:0000256" key="2">
    <source>
        <dbReference type="ARBA" id="ARBA00022691"/>
    </source>
</evidence>
<dbReference type="Pfam" id="PF19288">
    <property type="entry name" value="CofH_C"/>
    <property type="match status" value="1"/>
</dbReference>
<keyword evidence="4 6" id="KW-0408">Iron</keyword>
<feature type="binding site" evidence="8">
    <location>
        <position position="143"/>
    </location>
    <ligand>
        <name>(3R)-3-methyl-D-ornithine</name>
        <dbReference type="ChEBI" id="CHEBI:64642"/>
    </ligand>
</feature>
<evidence type="ECO:0000313" key="11">
    <source>
        <dbReference type="Proteomes" id="UP000046155"/>
    </source>
</evidence>
<dbReference type="EC" id="1.21.98.1" evidence="6"/>
<evidence type="ECO:0000256" key="6">
    <source>
        <dbReference type="HAMAP-Rule" id="MF_00992"/>
    </source>
</evidence>
<dbReference type="EMBL" id="CDRZ01000227">
    <property type="protein sequence ID" value="CEO88967.1"/>
    <property type="molecule type" value="Genomic_DNA"/>
</dbReference>
<dbReference type="InterPro" id="IPR045567">
    <property type="entry name" value="CofH/MnqC-like_C"/>
</dbReference>
<dbReference type="InterPro" id="IPR013785">
    <property type="entry name" value="Aldolase_TIM"/>
</dbReference>
<reference evidence="11" key="1">
    <citation type="submission" date="2015-01" db="EMBL/GenBank/DDBJ databases">
        <authorList>
            <person name="Manzoor Shahid"/>
            <person name="Zubair Saima"/>
        </authorList>
    </citation>
    <scope>NUCLEOTIDE SEQUENCE [LARGE SCALE GENOMIC DNA]</scope>
    <source>
        <strain evidence="11">Sp3</strain>
    </source>
</reference>
<keyword evidence="3 6" id="KW-0479">Metal-binding</keyword>
<evidence type="ECO:0000256" key="3">
    <source>
        <dbReference type="ARBA" id="ARBA00022723"/>
    </source>
</evidence>
<dbReference type="InterPro" id="IPR058240">
    <property type="entry name" value="rSAM_sf"/>
</dbReference>
<dbReference type="SFLD" id="SFLDF00343">
    <property type="entry name" value="aminofutalosine_synthase_(mqnE"/>
    <property type="match status" value="1"/>
</dbReference>
<keyword evidence="11" id="KW-1185">Reference proteome</keyword>
<comment type="similarity">
    <text evidence="6">Belongs to the radical SAM superfamily. MqnC family.</text>
</comment>
<keyword evidence="5 6" id="KW-0411">Iron-sulfur</keyword>
<accession>A0A0B7MMM9</accession>
<evidence type="ECO:0000256" key="4">
    <source>
        <dbReference type="ARBA" id="ARBA00023004"/>
    </source>
</evidence>
<dbReference type="GO" id="GO:0044689">
    <property type="term" value="F:7,8-didemethyl-8-hydroxy-5-deazariboflavin synthase activity"/>
    <property type="evidence" value="ECO:0007669"/>
    <property type="project" value="TreeGrafter"/>
</dbReference>
<dbReference type="InterPro" id="IPR020050">
    <property type="entry name" value="FO_synthase_su2"/>
</dbReference>
<dbReference type="AlphaFoldDB" id="A0A0B7MMM9"/>
<evidence type="ECO:0000259" key="9">
    <source>
        <dbReference type="PROSITE" id="PS51918"/>
    </source>
</evidence>
<feature type="binding site" evidence="6 7">
    <location>
        <position position="72"/>
    </location>
    <ligand>
        <name>[4Fe-4S] cluster</name>
        <dbReference type="ChEBI" id="CHEBI:49883"/>
        <note>4Fe-4S-S-AdoMet</note>
    </ligand>
</feature>
<dbReference type="GO" id="GO:0051539">
    <property type="term" value="F:4 iron, 4 sulfur cluster binding"/>
    <property type="evidence" value="ECO:0007669"/>
    <property type="project" value="UniProtKB-KW"/>
</dbReference>
<dbReference type="UniPathway" id="UPA00079"/>
<comment type="function">
    <text evidence="6">Radical SAM enzyme that catalyzes the cyclization of dehypoxanthine futalosine (DHFL) into cyclic dehypoxanthine futalosine (CDHFL), a step in the biosynthesis of menaquinone (MK, vitamin K2).</text>
</comment>
<dbReference type="SFLD" id="SFLDF00342">
    <property type="entry name" value="cyclic_dehypoxanthine_futalosi"/>
    <property type="match status" value="1"/>
</dbReference>
<dbReference type="SFLD" id="SFLDS00029">
    <property type="entry name" value="Radical_SAM"/>
    <property type="match status" value="1"/>
</dbReference>
<dbReference type="HAMAP" id="MF_00992">
    <property type="entry name" value="MqnC"/>
    <property type="match status" value="1"/>
</dbReference>
<dbReference type="InterPro" id="IPR034405">
    <property type="entry name" value="F420"/>
</dbReference>